<comment type="function">
    <text evidence="8">Catalyzes a trans-dehydration via an enolate intermediate.</text>
</comment>
<proteinExistence type="inferred from homology"/>
<keyword evidence="8" id="KW-0028">Amino-acid biosynthesis</keyword>
<dbReference type="SUPFAM" id="SSF52304">
    <property type="entry name" value="Type II 3-dehydroquinate dehydratase"/>
    <property type="match status" value="1"/>
</dbReference>
<dbReference type="PATRIC" id="fig|1280950.3.peg.367"/>
<dbReference type="STRING" id="1280950.HJO_01785"/>
<dbReference type="InterPro" id="IPR001874">
    <property type="entry name" value="DHquinase_II"/>
</dbReference>
<dbReference type="Pfam" id="PF01220">
    <property type="entry name" value="DHquinase_II"/>
    <property type="match status" value="1"/>
</dbReference>
<dbReference type="eggNOG" id="COG0757">
    <property type="taxonomic scope" value="Bacteria"/>
</dbReference>
<comment type="catalytic activity">
    <reaction evidence="1 8">
        <text>3-dehydroquinate = 3-dehydroshikimate + H2O</text>
        <dbReference type="Rhea" id="RHEA:21096"/>
        <dbReference type="ChEBI" id="CHEBI:15377"/>
        <dbReference type="ChEBI" id="CHEBI:16630"/>
        <dbReference type="ChEBI" id="CHEBI:32364"/>
        <dbReference type="EC" id="4.2.1.10"/>
    </reaction>
</comment>
<gene>
    <name evidence="8" type="primary">aroQ</name>
    <name evidence="12" type="ORF">HJO_01785</name>
</gene>
<accession>A0A059FUA6</accession>
<comment type="caution">
    <text evidence="12">The sequence shown here is derived from an EMBL/GenBank/DDBJ whole genome shotgun (WGS) entry which is preliminary data.</text>
</comment>
<evidence type="ECO:0000256" key="5">
    <source>
        <dbReference type="ARBA" id="ARBA00012060"/>
    </source>
</evidence>
<dbReference type="Proteomes" id="UP000025171">
    <property type="component" value="Unassembled WGS sequence"/>
</dbReference>
<evidence type="ECO:0000256" key="4">
    <source>
        <dbReference type="ARBA" id="ARBA00011193"/>
    </source>
</evidence>
<feature type="active site" description="Proton acceptor" evidence="8 9">
    <location>
        <position position="24"/>
    </location>
</feature>
<keyword evidence="13" id="KW-1185">Reference proteome</keyword>
<comment type="pathway">
    <text evidence="2 8">Metabolic intermediate biosynthesis; chorismate biosynthesis; chorismate from D-erythrose 4-phosphate and phosphoenolpyruvate: step 3/7.</text>
</comment>
<protein>
    <recommendedName>
        <fullName evidence="5 8">3-dehydroquinate dehydratase</fullName>
        <shortName evidence="8">3-dehydroquinase</shortName>
        <ecNumber evidence="5 8">4.2.1.10</ecNumber>
    </recommendedName>
    <alternativeName>
        <fullName evidence="8">Type II DHQase</fullName>
    </alternativeName>
</protein>
<dbReference type="AlphaFoldDB" id="A0A059FUA6"/>
<dbReference type="PANTHER" id="PTHR21272">
    <property type="entry name" value="CATABOLIC 3-DEHYDROQUINASE"/>
    <property type="match status" value="1"/>
</dbReference>
<dbReference type="EMBL" id="ARYK01000001">
    <property type="protein sequence ID" value="KCZ94066.1"/>
    <property type="molecule type" value="Genomic_DNA"/>
</dbReference>
<dbReference type="CDD" id="cd00466">
    <property type="entry name" value="DHQase_II"/>
    <property type="match status" value="1"/>
</dbReference>
<evidence type="ECO:0000256" key="7">
    <source>
        <dbReference type="ARBA" id="ARBA00023239"/>
    </source>
</evidence>
<dbReference type="RefSeq" id="WP_035612975.1">
    <property type="nucleotide sequence ID" value="NZ_ARYK01000001.1"/>
</dbReference>
<dbReference type="GO" id="GO:0003855">
    <property type="term" value="F:3-dehydroquinate dehydratase activity"/>
    <property type="evidence" value="ECO:0007669"/>
    <property type="project" value="UniProtKB-UniRule"/>
</dbReference>
<evidence type="ECO:0000256" key="3">
    <source>
        <dbReference type="ARBA" id="ARBA00011037"/>
    </source>
</evidence>
<dbReference type="GO" id="GO:0009073">
    <property type="term" value="P:aromatic amino acid family biosynthetic process"/>
    <property type="evidence" value="ECO:0007669"/>
    <property type="project" value="UniProtKB-KW"/>
</dbReference>
<feature type="binding site" evidence="8 10">
    <location>
        <position position="73"/>
    </location>
    <ligand>
        <name>substrate</name>
    </ligand>
</feature>
<feature type="site" description="Transition state stabilizer" evidence="8 11">
    <location>
        <position position="19"/>
    </location>
</feature>
<comment type="similarity">
    <text evidence="3 8">Belongs to the type-II 3-dehydroquinase family.</text>
</comment>
<sequence>MSKPIYVLGGPNLNLLGTREPEIYGRETLEDIHTRLRSLSGGVPIEARQTNHEGELVDWVQEASREGSAIILNAGAYTHTSVALHDALRACKVPIIEVHLSNPAAREAFRHVNYVAPVAKATIAGLGAYGYELALLAAKSLTGQGDT</sequence>
<dbReference type="OrthoDB" id="9790793at2"/>
<evidence type="ECO:0000313" key="13">
    <source>
        <dbReference type="Proteomes" id="UP000025171"/>
    </source>
</evidence>
<name>A0A059FUA6_9PROT</name>
<evidence type="ECO:0000256" key="2">
    <source>
        <dbReference type="ARBA" id="ARBA00004902"/>
    </source>
</evidence>
<feature type="binding site" evidence="8 10">
    <location>
        <begin position="100"/>
        <end position="101"/>
    </location>
    <ligand>
        <name>substrate</name>
    </ligand>
</feature>
<keyword evidence="7 8" id="KW-0456">Lyase</keyword>
<evidence type="ECO:0000256" key="11">
    <source>
        <dbReference type="PIRSR" id="PIRSR001399-3"/>
    </source>
</evidence>
<evidence type="ECO:0000256" key="1">
    <source>
        <dbReference type="ARBA" id="ARBA00001864"/>
    </source>
</evidence>
<feature type="binding site" evidence="8 10">
    <location>
        <position position="110"/>
    </location>
    <ligand>
        <name>substrate</name>
    </ligand>
</feature>
<evidence type="ECO:0000256" key="6">
    <source>
        <dbReference type="ARBA" id="ARBA00023141"/>
    </source>
</evidence>
<dbReference type="GO" id="GO:0008652">
    <property type="term" value="P:amino acid biosynthetic process"/>
    <property type="evidence" value="ECO:0007669"/>
    <property type="project" value="UniProtKB-KW"/>
</dbReference>
<reference evidence="12 13" key="1">
    <citation type="journal article" date="2014" name="Antonie Van Leeuwenhoek">
        <title>Hyphomonas beringensis sp. nov. and Hyphomonas chukchiensis sp. nov., isolated from surface seawater of the Bering Sea and Chukchi Sea.</title>
        <authorList>
            <person name="Li C."/>
            <person name="Lai Q."/>
            <person name="Li G."/>
            <person name="Dong C."/>
            <person name="Wang J."/>
            <person name="Liao Y."/>
            <person name="Shao Z."/>
        </authorList>
    </citation>
    <scope>NUCLEOTIDE SEQUENCE [LARGE SCALE GENOMIC DNA]</scope>
    <source>
        <strain evidence="12 13">MHS-2</strain>
    </source>
</reference>
<dbReference type="NCBIfam" id="TIGR01088">
    <property type="entry name" value="aroQ"/>
    <property type="match status" value="1"/>
</dbReference>
<feature type="binding site" evidence="8 10">
    <location>
        <position position="79"/>
    </location>
    <ligand>
        <name>substrate</name>
    </ligand>
</feature>
<comment type="subunit">
    <text evidence="4 8">Homododecamer.</text>
</comment>
<evidence type="ECO:0000256" key="10">
    <source>
        <dbReference type="PIRSR" id="PIRSR001399-2"/>
    </source>
</evidence>
<dbReference type="PANTHER" id="PTHR21272:SF3">
    <property type="entry name" value="CATABOLIC 3-DEHYDROQUINASE"/>
    <property type="match status" value="1"/>
</dbReference>
<dbReference type="HAMAP" id="MF_00169">
    <property type="entry name" value="AroQ"/>
    <property type="match status" value="1"/>
</dbReference>
<dbReference type="NCBIfam" id="NF003807">
    <property type="entry name" value="PRK05395.1-4"/>
    <property type="match status" value="1"/>
</dbReference>
<dbReference type="EC" id="4.2.1.10" evidence="5 8"/>
<dbReference type="Gene3D" id="3.40.50.9100">
    <property type="entry name" value="Dehydroquinase, class II"/>
    <property type="match status" value="1"/>
</dbReference>
<dbReference type="NCBIfam" id="NF003806">
    <property type="entry name" value="PRK05395.1-3"/>
    <property type="match status" value="1"/>
</dbReference>
<dbReference type="PIRSF" id="PIRSF001399">
    <property type="entry name" value="DHquinase_II"/>
    <property type="match status" value="1"/>
</dbReference>
<dbReference type="GO" id="GO:0009423">
    <property type="term" value="P:chorismate biosynthetic process"/>
    <property type="evidence" value="ECO:0007669"/>
    <property type="project" value="UniProtKB-UniRule"/>
</dbReference>
<organism evidence="12 13">
    <name type="scientific">Hyphomonas johnsonii MHS-2</name>
    <dbReference type="NCBI Taxonomy" id="1280950"/>
    <lineage>
        <taxon>Bacteria</taxon>
        <taxon>Pseudomonadati</taxon>
        <taxon>Pseudomonadota</taxon>
        <taxon>Alphaproteobacteria</taxon>
        <taxon>Hyphomonadales</taxon>
        <taxon>Hyphomonadaceae</taxon>
        <taxon>Hyphomonas</taxon>
    </lineage>
</organism>
<dbReference type="NCBIfam" id="NF003805">
    <property type="entry name" value="PRK05395.1-2"/>
    <property type="match status" value="1"/>
</dbReference>
<feature type="binding site" evidence="8 10">
    <location>
        <position position="86"/>
    </location>
    <ligand>
        <name>substrate</name>
    </ligand>
</feature>
<evidence type="ECO:0000256" key="8">
    <source>
        <dbReference type="HAMAP-Rule" id="MF_00169"/>
    </source>
</evidence>
<keyword evidence="6 8" id="KW-0057">Aromatic amino acid biosynthesis</keyword>
<dbReference type="InterPro" id="IPR036441">
    <property type="entry name" value="DHquinase_II_sf"/>
</dbReference>
<dbReference type="GO" id="GO:0019631">
    <property type="term" value="P:quinate catabolic process"/>
    <property type="evidence" value="ECO:0007669"/>
    <property type="project" value="TreeGrafter"/>
</dbReference>
<dbReference type="UniPathway" id="UPA00053">
    <property type="reaction ID" value="UER00086"/>
</dbReference>
<evidence type="ECO:0000313" key="12">
    <source>
        <dbReference type="EMBL" id="KCZ94066.1"/>
    </source>
</evidence>
<evidence type="ECO:0000256" key="9">
    <source>
        <dbReference type="PIRSR" id="PIRSR001399-1"/>
    </source>
</evidence>
<feature type="active site" description="Proton donor" evidence="8 9">
    <location>
        <position position="99"/>
    </location>
</feature>